<dbReference type="InterPro" id="IPR032675">
    <property type="entry name" value="LRR_dom_sf"/>
</dbReference>
<dbReference type="SUPFAM" id="SSF52047">
    <property type="entry name" value="RNI-like"/>
    <property type="match status" value="1"/>
</dbReference>
<dbReference type="Gene3D" id="3.80.10.10">
    <property type="entry name" value="Ribonuclease Inhibitor"/>
    <property type="match status" value="1"/>
</dbReference>
<reference evidence="3" key="1">
    <citation type="submission" date="2024-02" db="EMBL/GenBank/DDBJ databases">
        <authorList>
            <consortium name="ELIXIR-Norway"/>
            <consortium name="Elixir Norway"/>
        </authorList>
    </citation>
    <scope>NUCLEOTIDE SEQUENCE</scope>
</reference>
<evidence type="ECO:0008006" key="5">
    <source>
        <dbReference type="Google" id="ProtNLM"/>
    </source>
</evidence>
<dbReference type="InterPro" id="IPR036047">
    <property type="entry name" value="F-box-like_dom_sf"/>
</dbReference>
<feature type="domain" description="F-box" evidence="1">
    <location>
        <begin position="9"/>
        <end position="43"/>
    </location>
</feature>
<dbReference type="SUPFAM" id="SSF81383">
    <property type="entry name" value="F-box domain"/>
    <property type="match status" value="1"/>
</dbReference>
<dbReference type="PANTHER" id="PTHR31900:SF34">
    <property type="entry name" value="EMB|CAB62440.1-RELATED"/>
    <property type="match status" value="1"/>
</dbReference>
<gene>
    <name evidence="3" type="ORF">CSSPTR1EN2_LOCUS5448</name>
</gene>
<sequence>MMGAMGNFDVLPDSVACLILSKLKNAQMVAQCAMVCHRWKMLSQLVDTLAFESFKLFEKKVDKNSKASCLEAIVTHMLLNTSGIRNLKISYHPVVWPWIPNDYFCEEKVCNWLRHVNMSLEQLTLVDPNRAKPQPEKLLRLSECKKLQWLNLCYGMIPEVPSSCQRFEQLRTLYLDLIAISDESLATLVDLSPLLEDLKVNSCKGLHSPNLSALNLASLEFANNLDVSTAMIHSVSVNAPKLVKVSLSHVEKLVIDGSALLELDLLCHVRADIRELPALTNLNIGGESWALDSLTHLIRLATNLCCLHVDAVIDWKYPVQIQSILHHLLELHSMHIGADFFECLQAGVGTGPLGISTMSLPRLASLSVVVGCGSHSCILVLSTLLKCAPMLHTLTIDAEDLRKSMDNITFFTDILGLQRDHPHVKVTLVCPNSLV</sequence>
<name>A0ABP0TNH8_9BRYO</name>
<feature type="domain" description="F-box/LRR-repeat protein 15/At3g58940/PEG3-like LRR" evidence="2">
    <location>
        <begin position="111"/>
        <end position="247"/>
    </location>
</feature>
<dbReference type="Gene3D" id="1.20.1280.50">
    <property type="match status" value="1"/>
</dbReference>
<dbReference type="InterPro" id="IPR001810">
    <property type="entry name" value="F-box_dom"/>
</dbReference>
<evidence type="ECO:0000259" key="1">
    <source>
        <dbReference type="Pfam" id="PF12937"/>
    </source>
</evidence>
<protein>
    <recommendedName>
        <fullName evidence="5">F-box domain-containing protein</fullName>
    </recommendedName>
</protein>
<accession>A0ABP0TNH8</accession>
<evidence type="ECO:0000313" key="4">
    <source>
        <dbReference type="Proteomes" id="UP001497512"/>
    </source>
</evidence>
<dbReference type="Pfam" id="PF24758">
    <property type="entry name" value="LRR_At5g56370"/>
    <property type="match status" value="1"/>
</dbReference>
<dbReference type="EMBL" id="OZ019905">
    <property type="protein sequence ID" value="CAK9200520.1"/>
    <property type="molecule type" value="Genomic_DNA"/>
</dbReference>
<dbReference type="Pfam" id="PF12937">
    <property type="entry name" value="F-box-like"/>
    <property type="match status" value="1"/>
</dbReference>
<dbReference type="Proteomes" id="UP001497512">
    <property type="component" value="Chromosome 13"/>
</dbReference>
<keyword evidence="4" id="KW-1185">Reference proteome</keyword>
<evidence type="ECO:0000313" key="3">
    <source>
        <dbReference type="EMBL" id="CAK9200520.1"/>
    </source>
</evidence>
<dbReference type="InterPro" id="IPR050232">
    <property type="entry name" value="FBL13/AtMIF1-like"/>
</dbReference>
<evidence type="ECO:0000259" key="2">
    <source>
        <dbReference type="Pfam" id="PF24758"/>
    </source>
</evidence>
<dbReference type="PANTHER" id="PTHR31900">
    <property type="entry name" value="F-BOX/RNI SUPERFAMILY PROTEIN-RELATED"/>
    <property type="match status" value="1"/>
</dbReference>
<proteinExistence type="predicted"/>
<dbReference type="InterPro" id="IPR055411">
    <property type="entry name" value="LRR_FXL15/At3g58940/PEG3-like"/>
</dbReference>
<organism evidence="3 4">
    <name type="scientific">Sphagnum troendelagicum</name>
    <dbReference type="NCBI Taxonomy" id="128251"/>
    <lineage>
        <taxon>Eukaryota</taxon>
        <taxon>Viridiplantae</taxon>
        <taxon>Streptophyta</taxon>
        <taxon>Embryophyta</taxon>
        <taxon>Bryophyta</taxon>
        <taxon>Sphagnophytina</taxon>
        <taxon>Sphagnopsida</taxon>
        <taxon>Sphagnales</taxon>
        <taxon>Sphagnaceae</taxon>
        <taxon>Sphagnum</taxon>
    </lineage>
</organism>